<dbReference type="Gene3D" id="3.20.20.140">
    <property type="entry name" value="Metal-dependent hydrolases"/>
    <property type="match status" value="1"/>
</dbReference>
<accession>A0A7C8FQ26</accession>
<dbReference type="GO" id="GO:0005829">
    <property type="term" value="C:cytosol"/>
    <property type="evidence" value="ECO:0007669"/>
    <property type="project" value="TreeGrafter"/>
</dbReference>
<evidence type="ECO:0000256" key="1">
    <source>
        <dbReference type="ARBA" id="ARBA00001947"/>
    </source>
</evidence>
<dbReference type="NCBIfam" id="NF006847">
    <property type="entry name" value="PRK09358.1-2"/>
    <property type="match status" value="1"/>
</dbReference>
<dbReference type="Proteomes" id="UP000481339">
    <property type="component" value="Unassembled WGS sequence"/>
</dbReference>
<dbReference type="EC" id="3.5.4.4" evidence="3"/>
<comment type="caution">
    <text evidence="8">The sequence shown here is derived from an EMBL/GenBank/DDBJ whole genome shotgun (WGS) entry which is preliminary data.</text>
</comment>
<evidence type="ECO:0000259" key="7">
    <source>
        <dbReference type="Pfam" id="PF00962"/>
    </source>
</evidence>
<organism evidence="8 9">
    <name type="scientific">Pseudoclavibacter caeni</name>
    <dbReference type="NCBI Taxonomy" id="908846"/>
    <lineage>
        <taxon>Bacteria</taxon>
        <taxon>Bacillati</taxon>
        <taxon>Actinomycetota</taxon>
        <taxon>Actinomycetes</taxon>
        <taxon>Micrococcales</taxon>
        <taxon>Microbacteriaceae</taxon>
        <taxon>Pseudoclavibacter</taxon>
    </lineage>
</organism>
<dbReference type="EMBL" id="WBKA01000004">
    <property type="protein sequence ID" value="KAB1632018.1"/>
    <property type="molecule type" value="Genomic_DNA"/>
</dbReference>
<keyword evidence="9" id="KW-1185">Reference proteome</keyword>
<dbReference type="OrthoDB" id="9779574at2"/>
<dbReference type="GO" id="GO:0046872">
    <property type="term" value="F:metal ion binding"/>
    <property type="evidence" value="ECO:0007669"/>
    <property type="project" value="UniProtKB-KW"/>
</dbReference>
<evidence type="ECO:0000313" key="8">
    <source>
        <dbReference type="EMBL" id="KAB1632018.1"/>
    </source>
</evidence>
<evidence type="ECO:0000256" key="4">
    <source>
        <dbReference type="ARBA" id="ARBA00022723"/>
    </source>
</evidence>
<dbReference type="PANTHER" id="PTHR11409:SF43">
    <property type="entry name" value="ADENOSINE DEAMINASE"/>
    <property type="match status" value="1"/>
</dbReference>
<dbReference type="NCBIfam" id="TIGR01430">
    <property type="entry name" value="aden_deam"/>
    <property type="match status" value="1"/>
</dbReference>
<dbReference type="InterPro" id="IPR006330">
    <property type="entry name" value="Ado/ade_deaminase"/>
</dbReference>
<name>A0A7C8FQ26_9MICO</name>
<dbReference type="AlphaFoldDB" id="A0A7C8FQ26"/>
<sequence>MTGAAAPDDDLDLTLEGVDLVTLPKVSLHDHLDGGLRPETILELADEAGLETPRDEPEALGEWFVASAGSGDLPTYLKTFDQTVAVMQTAEALERVAREFVEDSVDDGVVYVEARWAPEQHLAQGLSLDEAVEAVASGLEQGMRAATAFGARIEAVQLLTALRQNDRSLDIAELALRHREDGVVGFDLAGPELGFPPSDHRAALDLLAAEFMPVTLHAGEADGLDSIVSALVDGRALRLGHGTRLTEDVDLVEDADGTTVAEIGDVAGWVRDRGIVLEMCPSSNLQTGALTGDLTDHPLDLFYQLDFPVTVNVDNRLQSGTTLSEEWARVAEAFDYGVDDLAVLALNAVEGAFLPAPERQELADRVLAGFDRARQG</sequence>
<comment type="similarity">
    <text evidence="2">Belongs to the metallo-dependent hydrolases superfamily. Adenosine and AMP deaminases family.</text>
</comment>
<feature type="domain" description="Adenosine deaminase" evidence="7">
    <location>
        <begin position="24"/>
        <end position="367"/>
    </location>
</feature>
<dbReference type="GO" id="GO:0046103">
    <property type="term" value="P:inosine biosynthetic process"/>
    <property type="evidence" value="ECO:0007669"/>
    <property type="project" value="TreeGrafter"/>
</dbReference>
<dbReference type="Pfam" id="PF00962">
    <property type="entry name" value="A_deaminase"/>
    <property type="match status" value="1"/>
</dbReference>
<dbReference type="InterPro" id="IPR032466">
    <property type="entry name" value="Metal_Hydrolase"/>
</dbReference>
<proteinExistence type="inferred from homology"/>
<evidence type="ECO:0000256" key="3">
    <source>
        <dbReference type="ARBA" id="ARBA00012784"/>
    </source>
</evidence>
<dbReference type="GO" id="GO:0043103">
    <property type="term" value="P:hypoxanthine salvage"/>
    <property type="evidence" value="ECO:0007669"/>
    <property type="project" value="TreeGrafter"/>
</dbReference>
<keyword evidence="6" id="KW-0862">Zinc</keyword>
<comment type="cofactor">
    <cofactor evidence="1">
        <name>Zn(2+)</name>
        <dbReference type="ChEBI" id="CHEBI:29105"/>
    </cofactor>
</comment>
<keyword evidence="5 8" id="KW-0378">Hydrolase</keyword>
<gene>
    <name evidence="8" type="ORF">F8O02_06350</name>
</gene>
<evidence type="ECO:0000256" key="6">
    <source>
        <dbReference type="ARBA" id="ARBA00022833"/>
    </source>
</evidence>
<reference evidence="8 9" key="1">
    <citation type="submission" date="2019-09" db="EMBL/GenBank/DDBJ databases">
        <title>Phylogeny of genus Pseudoclavibacter and closely related genus.</title>
        <authorList>
            <person name="Li Y."/>
        </authorList>
    </citation>
    <scope>NUCLEOTIDE SEQUENCE [LARGE SCALE GENOMIC DNA]</scope>
    <source>
        <strain evidence="8 9">JCM 16921</strain>
    </source>
</reference>
<evidence type="ECO:0000256" key="5">
    <source>
        <dbReference type="ARBA" id="ARBA00022801"/>
    </source>
</evidence>
<dbReference type="PANTHER" id="PTHR11409">
    <property type="entry name" value="ADENOSINE DEAMINASE"/>
    <property type="match status" value="1"/>
</dbReference>
<evidence type="ECO:0000256" key="2">
    <source>
        <dbReference type="ARBA" id="ARBA00006676"/>
    </source>
</evidence>
<dbReference type="GO" id="GO:0006154">
    <property type="term" value="P:adenosine catabolic process"/>
    <property type="evidence" value="ECO:0007669"/>
    <property type="project" value="TreeGrafter"/>
</dbReference>
<keyword evidence="4" id="KW-0479">Metal-binding</keyword>
<dbReference type="GO" id="GO:0004000">
    <property type="term" value="F:adenosine deaminase activity"/>
    <property type="evidence" value="ECO:0007669"/>
    <property type="project" value="UniProtKB-ARBA"/>
</dbReference>
<evidence type="ECO:0000313" key="9">
    <source>
        <dbReference type="Proteomes" id="UP000481339"/>
    </source>
</evidence>
<dbReference type="SUPFAM" id="SSF51556">
    <property type="entry name" value="Metallo-dependent hydrolases"/>
    <property type="match status" value="1"/>
</dbReference>
<dbReference type="InterPro" id="IPR001365">
    <property type="entry name" value="A_deaminase_dom"/>
</dbReference>
<protein>
    <recommendedName>
        <fullName evidence="3">adenosine deaminase</fullName>
        <ecNumber evidence="3">3.5.4.4</ecNumber>
    </recommendedName>
</protein>